<evidence type="ECO:0000259" key="9">
    <source>
        <dbReference type="Pfam" id="PF22244"/>
    </source>
</evidence>
<dbReference type="GO" id="GO:0052689">
    <property type="term" value="F:carboxylic ester hydrolase activity"/>
    <property type="evidence" value="ECO:0007669"/>
    <property type="project" value="UniProtKB-KW"/>
</dbReference>
<comment type="similarity">
    <text evidence="1">Belongs to the carbohydrate esterase 15 (CE15) family.</text>
</comment>
<evidence type="ECO:0000256" key="7">
    <source>
        <dbReference type="ARBA" id="ARBA00026105"/>
    </source>
</evidence>
<dbReference type="AlphaFoldDB" id="A0AA40C4B9"/>
<sequence>MRATSQFLIGALASTAVAVPLDSRQATIECAALPSPFPTYSQLPLQKSLPDPFLPLKYTSNDNAGSSTTFAQDVMTGKGQHRIQTPEEWYKCRQPEILTLLQEYQYGYYPDHSLEKVEATRSGNTVSIAVTAGGKTGKFKATISLPSGASASKPAPVVINIGGMQNAPYLSAGIAIAQFDYTSVAADSNSKSGAFWDVYKGRDIGVLTAWAWGFHRTLDALNMTVPEINSNKVGVTGCSRLGKGALAAGLFDKRITVTMPMSSGVQGLGPYRYHGLSGQDETLENSKSGAGWWSNSKLGTFVNHAENLPFDAHTIAAAIAPRALVVDQGTGDAYTDSKGTAIVMYPAAKLVYDWLGVSDMIGMSVRTGGHCDMSGFTSVLPFVQKILLGTATTKNYNDLSKYGSPMTTAYPWATAVPKA</sequence>
<keyword evidence="5" id="KW-0439">Lignin degradation</keyword>
<dbReference type="GO" id="GO:0046274">
    <property type="term" value="P:lignin catabolic process"/>
    <property type="evidence" value="ECO:0007669"/>
    <property type="project" value="UniProtKB-KW"/>
</dbReference>
<proteinExistence type="inferred from homology"/>
<feature type="signal peptide" evidence="8">
    <location>
        <begin position="1"/>
        <end position="18"/>
    </location>
</feature>
<keyword evidence="3 8" id="KW-0732">Signal</keyword>
<evidence type="ECO:0000256" key="8">
    <source>
        <dbReference type="SAM" id="SignalP"/>
    </source>
</evidence>
<dbReference type="EMBL" id="JAULSR010000003">
    <property type="protein sequence ID" value="KAK0624575.1"/>
    <property type="molecule type" value="Genomic_DNA"/>
</dbReference>
<dbReference type="EC" id="3.1.1.117" evidence="7"/>
<evidence type="ECO:0000256" key="2">
    <source>
        <dbReference type="ARBA" id="ARBA00022487"/>
    </source>
</evidence>
<evidence type="ECO:0000313" key="11">
    <source>
        <dbReference type="Proteomes" id="UP001174934"/>
    </source>
</evidence>
<evidence type="ECO:0000256" key="1">
    <source>
        <dbReference type="ARBA" id="ARBA00010092"/>
    </source>
</evidence>
<dbReference type="Gene3D" id="3.40.50.1820">
    <property type="entry name" value="alpha/beta hydrolase"/>
    <property type="match status" value="1"/>
</dbReference>
<evidence type="ECO:0000313" key="10">
    <source>
        <dbReference type="EMBL" id="KAK0624575.1"/>
    </source>
</evidence>
<dbReference type="Pfam" id="PF22244">
    <property type="entry name" value="GCE_fung"/>
    <property type="match status" value="1"/>
</dbReference>
<comment type="catalytic activity">
    <reaction evidence="6">
        <text>a 4-O-methyl-alpha-D-glucuronosyl ester derivative + H2O = 4-O-methyl-alpha-D-glucuronate derivative + an alcohol + H(+)</text>
        <dbReference type="Rhea" id="RHEA:67452"/>
        <dbReference type="ChEBI" id="CHEBI:15377"/>
        <dbReference type="ChEBI" id="CHEBI:15378"/>
        <dbReference type="ChEBI" id="CHEBI:30879"/>
        <dbReference type="ChEBI" id="CHEBI:171667"/>
        <dbReference type="ChEBI" id="CHEBI:171668"/>
        <dbReference type="EC" id="3.1.1.117"/>
    </reaction>
    <physiologicalReaction direction="left-to-right" evidence="6">
        <dbReference type="Rhea" id="RHEA:67453"/>
    </physiologicalReaction>
</comment>
<name>A0AA40C4B9_9PEZI</name>
<reference evidence="10" key="1">
    <citation type="submission" date="2023-06" db="EMBL/GenBank/DDBJ databases">
        <title>Genome-scale phylogeny and comparative genomics of the fungal order Sordariales.</title>
        <authorList>
            <consortium name="Lawrence Berkeley National Laboratory"/>
            <person name="Hensen N."/>
            <person name="Bonometti L."/>
            <person name="Westerberg I."/>
            <person name="Brannstrom I.O."/>
            <person name="Guillou S."/>
            <person name="Cros-Aarteil S."/>
            <person name="Calhoun S."/>
            <person name="Haridas S."/>
            <person name="Kuo A."/>
            <person name="Mondo S."/>
            <person name="Pangilinan J."/>
            <person name="Riley R."/>
            <person name="LaButti K."/>
            <person name="Andreopoulos B."/>
            <person name="Lipzen A."/>
            <person name="Chen C."/>
            <person name="Yanf M."/>
            <person name="Daum C."/>
            <person name="Ng V."/>
            <person name="Clum A."/>
            <person name="Steindorff A."/>
            <person name="Ohm R."/>
            <person name="Martin F."/>
            <person name="Silar P."/>
            <person name="Natvig D."/>
            <person name="Lalanne C."/>
            <person name="Gautier V."/>
            <person name="Ament-velasquez S.L."/>
            <person name="Kruys A."/>
            <person name="Hutchinson M.I."/>
            <person name="Powell A.J."/>
            <person name="Barry K."/>
            <person name="Miller A.N."/>
            <person name="Grigoriev I.V."/>
            <person name="Debuchy R."/>
            <person name="Gladieux P."/>
            <person name="Thoren M.H."/>
            <person name="Johannesson H."/>
        </authorList>
    </citation>
    <scope>NUCLEOTIDE SEQUENCE</scope>
    <source>
        <strain evidence="10">SMH3391-2</strain>
    </source>
</reference>
<evidence type="ECO:0000256" key="5">
    <source>
        <dbReference type="ARBA" id="ARBA00023185"/>
    </source>
</evidence>
<dbReference type="SUPFAM" id="SSF53474">
    <property type="entry name" value="alpha/beta-Hydrolases"/>
    <property type="match status" value="1"/>
</dbReference>
<keyword evidence="11" id="KW-1185">Reference proteome</keyword>
<keyword evidence="2" id="KW-0719">Serine esterase</keyword>
<evidence type="ECO:0000256" key="3">
    <source>
        <dbReference type="ARBA" id="ARBA00022729"/>
    </source>
</evidence>
<dbReference type="Proteomes" id="UP001174934">
    <property type="component" value="Unassembled WGS sequence"/>
</dbReference>
<comment type="caution">
    <text evidence="10">The sequence shown here is derived from an EMBL/GenBank/DDBJ whole genome shotgun (WGS) entry which is preliminary data.</text>
</comment>
<evidence type="ECO:0000256" key="6">
    <source>
        <dbReference type="ARBA" id="ARBA00024511"/>
    </source>
</evidence>
<organism evidence="10 11">
    <name type="scientific">Bombardia bombarda</name>
    <dbReference type="NCBI Taxonomy" id="252184"/>
    <lineage>
        <taxon>Eukaryota</taxon>
        <taxon>Fungi</taxon>
        <taxon>Dikarya</taxon>
        <taxon>Ascomycota</taxon>
        <taxon>Pezizomycotina</taxon>
        <taxon>Sordariomycetes</taxon>
        <taxon>Sordariomycetidae</taxon>
        <taxon>Sordariales</taxon>
        <taxon>Lasiosphaeriaceae</taxon>
        <taxon>Bombardia</taxon>
    </lineage>
</organism>
<evidence type="ECO:0000256" key="4">
    <source>
        <dbReference type="ARBA" id="ARBA00022801"/>
    </source>
</evidence>
<dbReference type="InterPro" id="IPR054579">
    <property type="entry name" value="GCE-like_dom"/>
</dbReference>
<feature type="chain" id="PRO_5041370212" description="(4-O-methyl)-D-glucuronate--lignin esterase" evidence="8">
    <location>
        <begin position="19"/>
        <end position="419"/>
    </location>
</feature>
<gene>
    <name evidence="10" type="ORF">B0T17DRAFT_599273</name>
</gene>
<protein>
    <recommendedName>
        <fullName evidence="7">(4-O-methyl)-D-glucuronate--lignin esterase</fullName>
        <ecNumber evidence="7">3.1.1.117</ecNumber>
    </recommendedName>
</protein>
<feature type="domain" description="4-O-methyl-glucuronoyl methylesterase-like" evidence="9">
    <location>
        <begin position="128"/>
        <end position="356"/>
    </location>
</feature>
<keyword evidence="4" id="KW-0378">Hydrolase</keyword>
<accession>A0AA40C4B9</accession>
<dbReference type="InterPro" id="IPR029058">
    <property type="entry name" value="AB_hydrolase_fold"/>
</dbReference>